<dbReference type="InterPro" id="IPR000847">
    <property type="entry name" value="LysR_HTH_N"/>
</dbReference>
<keyword evidence="4" id="KW-0804">Transcription</keyword>
<proteinExistence type="inferred from homology"/>
<dbReference type="InterPro" id="IPR036390">
    <property type="entry name" value="WH_DNA-bd_sf"/>
</dbReference>
<organism evidence="6 7">
    <name type="scientific">Parasedimentitalea maritima</name>
    <dbReference type="NCBI Taxonomy" id="2578117"/>
    <lineage>
        <taxon>Bacteria</taxon>
        <taxon>Pseudomonadati</taxon>
        <taxon>Pseudomonadota</taxon>
        <taxon>Alphaproteobacteria</taxon>
        <taxon>Rhodobacterales</taxon>
        <taxon>Paracoccaceae</taxon>
        <taxon>Parasedimentitalea</taxon>
    </lineage>
</organism>
<dbReference type="RefSeq" id="WP_138162358.1">
    <property type="nucleotide sequence ID" value="NZ_VAUA01000003.1"/>
</dbReference>
<dbReference type="PANTHER" id="PTHR30537:SF3">
    <property type="entry name" value="TRANSCRIPTIONAL REGULATORY PROTEIN"/>
    <property type="match status" value="1"/>
</dbReference>
<evidence type="ECO:0000313" key="6">
    <source>
        <dbReference type="EMBL" id="TLP67143.1"/>
    </source>
</evidence>
<dbReference type="InterPro" id="IPR058163">
    <property type="entry name" value="LysR-type_TF_proteobact-type"/>
</dbReference>
<dbReference type="Pfam" id="PF03466">
    <property type="entry name" value="LysR_substrate"/>
    <property type="match status" value="1"/>
</dbReference>
<evidence type="ECO:0000256" key="4">
    <source>
        <dbReference type="ARBA" id="ARBA00023163"/>
    </source>
</evidence>
<reference evidence="6 7" key="1">
    <citation type="submission" date="2019-05" db="EMBL/GenBank/DDBJ databases">
        <title>Draft genome sequence of Pelagicola sp. DSW4-44.</title>
        <authorList>
            <person name="Oh J."/>
        </authorList>
    </citation>
    <scope>NUCLEOTIDE SEQUENCE [LARGE SCALE GENOMIC DNA]</scope>
    <source>
        <strain evidence="6 7">DSW4-44</strain>
    </source>
</reference>
<protein>
    <submittedName>
        <fullName evidence="6">LysR family transcriptional regulator</fullName>
    </submittedName>
</protein>
<name>A0ABY2UXG9_9RHOB</name>
<dbReference type="EMBL" id="VAUA01000003">
    <property type="protein sequence ID" value="TLP67143.1"/>
    <property type="molecule type" value="Genomic_DNA"/>
</dbReference>
<evidence type="ECO:0000313" key="7">
    <source>
        <dbReference type="Proteomes" id="UP000305041"/>
    </source>
</evidence>
<dbReference type="SUPFAM" id="SSF53850">
    <property type="entry name" value="Periplasmic binding protein-like II"/>
    <property type="match status" value="1"/>
</dbReference>
<keyword evidence="3" id="KW-0238">DNA-binding</keyword>
<dbReference type="PROSITE" id="PS50931">
    <property type="entry name" value="HTH_LYSR"/>
    <property type="match status" value="1"/>
</dbReference>
<evidence type="ECO:0000256" key="1">
    <source>
        <dbReference type="ARBA" id="ARBA00009437"/>
    </source>
</evidence>
<evidence type="ECO:0000256" key="2">
    <source>
        <dbReference type="ARBA" id="ARBA00023015"/>
    </source>
</evidence>
<comment type="caution">
    <text evidence="6">The sequence shown here is derived from an EMBL/GenBank/DDBJ whole genome shotgun (WGS) entry which is preliminary data.</text>
</comment>
<dbReference type="InterPro" id="IPR036388">
    <property type="entry name" value="WH-like_DNA-bd_sf"/>
</dbReference>
<keyword evidence="7" id="KW-1185">Reference proteome</keyword>
<dbReference type="Gene3D" id="3.40.190.290">
    <property type="match status" value="1"/>
</dbReference>
<dbReference type="Pfam" id="PF00126">
    <property type="entry name" value="HTH_1"/>
    <property type="match status" value="1"/>
</dbReference>
<keyword evidence="2" id="KW-0805">Transcription regulation</keyword>
<gene>
    <name evidence="6" type="ORF">FEE96_07290</name>
</gene>
<dbReference type="SUPFAM" id="SSF46785">
    <property type="entry name" value="Winged helix' DNA-binding domain"/>
    <property type="match status" value="1"/>
</dbReference>
<evidence type="ECO:0000256" key="3">
    <source>
        <dbReference type="ARBA" id="ARBA00023125"/>
    </source>
</evidence>
<feature type="domain" description="HTH lysR-type" evidence="5">
    <location>
        <begin position="19"/>
        <end position="76"/>
    </location>
</feature>
<sequence>MHEMSDFELLFFKFEMAQMDWNDLKIFHTVAEQRNLTTAADVLGMSHTTVFRRLKVFESSIGSRLFDRIQGRYELTETGLRLLGKVRIMSGIAEDAAREIVGDDRTPGGDVIVTAPSSFAQHFLPSYLLELSTLYPDIAVTLLVTNDELNMSTRQADVALRVAKSPPDHLVGRKLMSIRWGMYGAPSYFERLGKPESSQDLAGHTFIGASGRLTTLEGYTWLERQNDLLSRTHTDDLSTMSSLAAAGHGLALLPDDLSRDDLERCFTLELAGKNSLWILTHPDLRRVERINIVMRFLGEKFKTEPRLHQRGCD</sequence>
<accession>A0ABY2UXG9</accession>
<dbReference type="Gene3D" id="1.10.10.10">
    <property type="entry name" value="Winged helix-like DNA-binding domain superfamily/Winged helix DNA-binding domain"/>
    <property type="match status" value="1"/>
</dbReference>
<dbReference type="InterPro" id="IPR005119">
    <property type="entry name" value="LysR_subst-bd"/>
</dbReference>
<dbReference type="PANTHER" id="PTHR30537">
    <property type="entry name" value="HTH-TYPE TRANSCRIPTIONAL REGULATOR"/>
    <property type="match status" value="1"/>
</dbReference>
<evidence type="ECO:0000259" key="5">
    <source>
        <dbReference type="PROSITE" id="PS50931"/>
    </source>
</evidence>
<comment type="similarity">
    <text evidence="1">Belongs to the LysR transcriptional regulatory family.</text>
</comment>
<dbReference type="Proteomes" id="UP000305041">
    <property type="component" value="Unassembled WGS sequence"/>
</dbReference>